<feature type="transmembrane region" description="Helical" evidence="1">
    <location>
        <begin position="39"/>
        <end position="59"/>
    </location>
</feature>
<name>A0A2U8DQL5_9CLOT</name>
<evidence type="ECO:0000313" key="2">
    <source>
        <dbReference type="EMBL" id="AWI05067.1"/>
    </source>
</evidence>
<keyword evidence="1" id="KW-0472">Membrane</keyword>
<evidence type="ECO:0000256" key="1">
    <source>
        <dbReference type="SAM" id="Phobius"/>
    </source>
</evidence>
<evidence type="ECO:0008006" key="4">
    <source>
        <dbReference type="Google" id="ProtNLM"/>
    </source>
</evidence>
<evidence type="ECO:0000313" key="3">
    <source>
        <dbReference type="Proteomes" id="UP000244910"/>
    </source>
</evidence>
<keyword evidence="1" id="KW-1133">Transmembrane helix</keyword>
<dbReference type="Proteomes" id="UP000244910">
    <property type="component" value="Chromosome"/>
</dbReference>
<feature type="transmembrane region" description="Helical" evidence="1">
    <location>
        <begin position="14"/>
        <end position="33"/>
    </location>
</feature>
<dbReference type="OrthoDB" id="1933434at2"/>
<feature type="transmembrane region" description="Helical" evidence="1">
    <location>
        <begin position="145"/>
        <end position="167"/>
    </location>
</feature>
<organism evidence="2 3">
    <name type="scientific">Clostridium drakei</name>
    <dbReference type="NCBI Taxonomy" id="332101"/>
    <lineage>
        <taxon>Bacteria</taxon>
        <taxon>Bacillati</taxon>
        <taxon>Bacillota</taxon>
        <taxon>Clostridia</taxon>
        <taxon>Eubacteriales</taxon>
        <taxon>Clostridiaceae</taxon>
        <taxon>Clostridium</taxon>
    </lineage>
</organism>
<gene>
    <name evidence="2" type="ORF">B9W14_11350</name>
</gene>
<feature type="transmembrane region" description="Helical" evidence="1">
    <location>
        <begin position="90"/>
        <end position="112"/>
    </location>
</feature>
<feature type="transmembrane region" description="Helical" evidence="1">
    <location>
        <begin position="173"/>
        <end position="195"/>
    </location>
</feature>
<dbReference type="EMBL" id="CP020953">
    <property type="protein sequence ID" value="AWI05067.1"/>
    <property type="molecule type" value="Genomic_DNA"/>
</dbReference>
<dbReference type="KEGG" id="cdrk:B9W14_11350"/>
<keyword evidence="1" id="KW-0812">Transmembrane</keyword>
<protein>
    <recommendedName>
        <fullName evidence="4">Intracellular septation protein A</fullName>
    </recommendedName>
</protein>
<proteinExistence type="predicted"/>
<dbReference type="AlphaFoldDB" id="A0A2U8DQL5"/>
<dbReference type="NCBIfam" id="NF041646">
    <property type="entry name" value="VC0807_fam"/>
    <property type="match status" value="1"/>
</dbReference>
<reference evidence="3" key="1">
    <citation type="submission" date="2017-04" db="EMBL/GenBank/DDBJ databases">
        <authorList>
            <person name="Song Y."/>
            <person name="Cho B.-K."/>
        </authorList>
    </citation>
    <scope>NUCLEOTIDE SEQUENCE [LARGE SCALE GENOMIC DNA]</scope>
    <source>
        <strain evidence="3">SL1</strain>
    </source>
</reference>
<sequence length="203" mass="22809">MEKSVRNNSILSKVFNRDFIVSAIIPIIIFSVFDKMGMTLKGVILSGVWSIGVVFINFINEHQINALASMAAVFSGIGLIGTIISKNPTFYFISPIAQNTLIAVVLLGSLFFERSLIQIVAEQSFLKNASKEFKERPKYKTNWKILTTSWGILNITEAVLKIILLNIVSMSSYYAISTVCGNILDSFLLIFSIFFSKWYLKKK</sequence>
<dbReference type="RefSeq" id="WP_032076430.1">
    <property type="nucleotide sequence ID" value="NZ_CP020953.1"/>
</dbReference>
<feature type="transmembrane region" description="Helical" evidence="1">
    <location>
        <begin position="66"/>
        <end position="84"/>
    </location>
</feature>
<keyword evidence="3" id="KW-1185">Reference proteome</keyword>
<accession>A0A2U8DQL5</accession>